<protein>
    <recommendedName>
        <fullName evidence="7">Endoplasmic reticulum lectin 1</fullName>
    </recommendedName>
    <alternativeName>
        <fullName evidence="8">ER lectin</fullName>
    </alternativeName>
</protein>
<evidence type="ECO:0000256" key="6">
    <source>
        <dbReference type="ARBA" id="ARBA00037585"/>
    </source>
</evidence>
<dbReference type="GO" id="GO:0030970">
    <property type="term" value="P:retrograde protein transport, ER to cytosol"/>
    <property type="evidence" value="ECO:0007669"/>
    <property type="project" value="TreeGrafter"/>
</dbReference>
<dbReference type="EMBL" id="CAACVG010014851">
    <property type="protein sequence ID" value="VEN63804.1"/>
    <property type="molecule type" value="Genomic_DNA"/>
</dbReference>
<dbReference type="AlphaFoldDB" id="A0A653DUD4"/>
<feature type="chain" id="PRO_5024905224" description="Endoplasmic reticulum lectin 1" evidence="9">
    <location>
        <begin position="17"/>
        <end position="456"/>
    </location>
</feature>
<dbReference type="OrthoDB" id="239053at2759"/>
<dbReference type="PROSITE" id="PS51914">
    <property type="entry name" value="MRH"/>
    <property type="match status" value="2"/>
</dbReference>
<feature type="domain" description="MRH" evidence="10">
    <location>
        <begin position="94"/>
        <end position="227"/>
    </location>
</feature>
<dbReference type="FunFam" id="2.70.130.10:FF:000001">
    <property type="entry name" value="Endoplasmic reticulum lectin 1"/>
    <property type="match status" value="1"/>
</dbReference>
<keyword evidence="4" id="KW-0256">Endoplasmic reticulum</keyword>
<comment type="function">
    <text evidence="6">Probable lectin that binds selectively to improperly folded lumenal proteins. May function in endoplasmic reticulum quality control and endoplasmic reticulum-associated degradation (ERAD) of both non-glycosylated proteins and glycoproteins.</text>
</comment>
<evidence type="ECO:0000256" key="8">
    <source>
        <dbReference type="ARBA" id="ARBA00041661"/>
    </source>
</evidence>
<dbReference type="SUPFAM" id="SSF50911">
    <property type="entry name" value="Mannose 6-phosphate receptor domain"/>
    <property type="match status" value="2"/>
</dbReference>
<evidence type="ECO:0000259" key="10">
    <source>
        <dbReference type="PROSITE" id="PS51914"/>
    </source>
</evidence>
<dbReference type="PANTHER" id="PTHR15414:SF0">
    <property type="entry name" value="ENDOPLASMIC RETICULUM LECTIN 1"/>
    <property type="match status" value="1"/>
</dbReference>
<dbReference type="Gene3D" id="2.70.130.10">
    <property type="entry name" value="Mannose-6-phosphate receptor binding domain"/>
    <property type="match status" value="2"/>
</dbReference>
<dbReference type="InterPro" id="IPR012913">
    <property type="entry name" value="OS9-like_dom"/>
</dbReference>
<sequence length="456" mass="52996">MHRLLIVLLLCKDTFQSDIKTLGFDDTLLFDINWPGELTSENQFSDLESIIVTSSHKEKYKCILPNIEQQQDDSEETYEGPTALELISPLFTQTTCSFRLESYWTYEVCHGRYIRQYHEDREGKALKIQEYILGKWDDKQFERLLLSSKSKGEKDNIPFKKIDNVYLPYYEITMENGTLCDLNNNKPRVTKILYVCYLQGKHEIYSLKEISTCVYEIIILSPLLCTHPKYKPKETGERKINCVPIDDSYKKPYNLAKLAHDSAIQRTKSDLERFRLIKIDKEPVSLPENKIVTDTTPILNFLNGKTCLYGGTGWWKYEFCYGRYVEQFHVDKDGKRVTINLGRFDVTAHLEWLKNNPHKRPKPVEERKQLSHFYSGGSICDKTGKPRQTEVRLKCLQDPPSPSAVSLFLLEPKYCQYILGVESPLICDILPKADENGLVSIEDMEIDDPLKTKIRL</sequence>
<dbReference type="PANTHER" id="PTHR15414">
    <property type="entry name" value="OS-9-RELATED"/>
    <property type="match status" value="1"/>
</dbReference>
<dbReference type="GO" id="GO:0005788">
    <property type="term" value="C:endoplasmic reticulum lumen"/>
    <property type="evidence" value="ECO:0007669"/>
    <property type="project" value="UniProtKB-SubCell"/>
</dbReference>
<dbReference type="InterPro" id="IPR045149">
    <property type="entry name" value="OS-9-like"/>
</dbReference>
<dbReference type="InterPro" id="IPR009011">
    <property type="entry name" value="Man6P_isomerase_rcpt-bd_dom_sf"/>
</dbReference>
<keyword evidence="5" id="KW-1015">Disulfide bond</keyword>
<evidence type="ECO:0000256" key="1">
    <source>
        <dbReference type="ARBA" id="ARBA00004319"/>
    </source>
</evidence>
<evidence type="ECO:0000256" key="5">
    <source>
        <dbReference type="ARBA" id="ARBA00023157"/>
    </source>
</evidence>
<proteinExistence type="predicted"/>
<evidence type="ECO:0000313" key="12">
    <source>
        <dbReference type="Proteomes" id="UP000410492"/>
    </source>
</evidence>
<organism evidence="11 12">
    <name type="scientific">Callosobruchus maculatus</name>
    <name type="common">Southern cowpea weevil</name>
    <name type="synonym">Pulse bruchid</name>
    <dbReference type="NCBI Taxonomy" id="64391"/>
    <lineage>
        <taxon>Eukaryota</taxon>
        <taxon>Metazoa</taxon>
        <taxon>Ecdysozoa</taxon>
        <taxon>Arthropoda</taxon>
        <taxon>Hexapoda</taxon>
        <taxon>Insecta</taxon>
        <taxon>Pterygota</taxon>
        <taxon>Neoptera</taxon>
        <taxon>Endopterygota</taxon>
        <taxon>Coleoptera</taxon>
        <taxon>Polyphaga</taxon>
        <taxon>Cucujiformia</taxon>
        <taxon>Chrysomeloidea</taxon>
        <taxon>Chrysomelidae</taxon>
        <taxon>Bruchinae</taxon>
        <taxon>Bruchini</taxon>
        <taxon>Callosobruchus</taxon>
    </lineage>
</organism>
<comment type="subcellular location">
    <subcellularLocation>
        <location evidence="1">Endoplasmic reticulum lumen</location>
    </subcellularLocation>
</comment>
<evidence type="ECO:0000256" key="7">
    <source>
        <dbReference type="ARBA" id="ARBA00041108"/>
    </source>
</evidence>
<gene>
    <name evidence="11" type="ORF">CALMAC_LOCUS20521</name>
</gene>
<dbReference type="GO" id="GO:0030968">
    <property type="term" value="P:endoplasmic reticulum unfolded protein response"/>
    <property type="evidence" value="ECO:0007669"/>
    <property type="project" value="InterPro"/>
</dbReference>
<evidence type="ECO:0000313" key="11">
    <source>
        <dbReference type="EMBL" id="VEN63804.1"/>
    </source>
</evidence>
<reference evidence="11 12" key="1">
    <citation type="submission" date="2019-01" db="EMBL/GenBank/DDBJ databases">
        <authorList>
            <person name="Sayadi A."/>
        </authorList>
    </citation>
    <scope>NUCLEOTIDE SEQUENCE [LARGE SCALE GENOMIC DNA]</scope>
</reference>
<dbReference type="InterPro" id="IPR044865">
    <property type="entry name" value="MRH_dom"/>
</dbReference>
<name>A0A653DUD4_CALMS</name>
<feature type="domain" description="MRH" evidence="10">
    <location>
        <begin position="305"/>
        <end position="429"/>
    </location>
</feature>
<dbReference type="Pfam" id="PF07915">
    <property type="entry name" value="PRKCSH"/>
    <property type="match status" value="2"/>
</dbReference>
<accession>A0A653DUD4</accession>
<keyword evidence="3" id="KW-0677">Repeat</keyword>
<evidence type="ECO:0000256" key="3">
    <source>
        <dbReference type="ARBA" id="ARBA00022737"/>
    </source>
</evidence>
<keyword evidence="12" id="KW-1185">Reference proteome</keyword>
<evidence type="ECO:0000256" key="9">
    <source>
        <dbReference type="SAM" id="SignalP"/>
    </source>
</evidence>
<feature type="signal peptide" evidence="9">
    <location>
        <begin position="1"/>
        <end position="16"/>
    </location>
</feature>
<dbReference type="Proteomes" id="UP000410492">
    <property type="component" value="Unassembled WGS sequence"/>
</dbReference>
<evidence type="ECO:0000256" key="2">
    <source>
        <dbReference type="ARBA" id="ARBA00022729"/>
    </source>
</evidence>
<evidence type="ECO:0000256" key="4">
    <source>
        <dbReference type="ARBA" id="ARBA00022824"/>
    </source>
</evidence>
<keyword evidence="2 9" id="KW-0732">Signal</keyword>
<dbReference type="FunFam" id="2.70.130.10:FF:000003">
    <property type="entry name" value="Endoplasmic reticulum lectin 1"/>
    <property type="match status" value="1"/>
</dbReference>